<dbReference type="AlphaFoldDB" id="A0A7J5ZF44"/>
<sequence>MTGDMENLQNAVFLDIVPDGWTKRAYPSMCGLALWFSDLLLRIKELEAWSADFVLPSVVWLAGFFHPQSFLTAIMQAMARRAVPEDKQESRSVYQCPFYKTHQRGPTTYVWTFNLKTKESPSKWTLAGIKQASPKQKVGNLTDISPNSTYVDVRAHTTVSTSSLISAWLPSVFCICLLESLYNAPETEWCEEEVQVRGSHLRDLKLLFDEMFAGPDSPHSDRGSYKPTPNEL</sequence>
<feature type="domain" description="Dynein heavy chain C-terminal" evidence="2">
    <location>
        <begin position="85"/>
        <end position="129"/>
    </location>
</feature>
<dbReference type="GO" id="GO:0005858">
    <property type="term" value="C:axonemal dynein complex"/>
    <property type="evidence" value="ECO:0007669"/>
    <property type="project" value="TreeGrafter"/>
</dbReference>
<accession>A0A7J5ZF44</accession>
<reference evidence="3 4" key="1">
    <citation type="submission" date="2020-03" db="EMBL/GenBank/DDBJ databases">
        <title>Dissostichus mawsoni Genome sequencing and assembly.</title>
        <authorList>
            <person name="Park H."/>
        </authorList>
    </citation>
    <scope>NUCLEOTIDE SEQUENCE [LARGE SCALE GENOMIC DNA]</scope>
    <source>
        <strain evidence="3">DM0001</strain>
        <tissue evidence="3">Muscle</tissue>
    </source>
</reference>
<evidence type="ECO:0000256" key="1">
    <source>
        <dbReference type="SAM" id="MobiDB-lite"/>
    </source>
</evidence>
<name>A0A7J5ZF44_DISMA</name>
<dbReference type="PANTHER" id="PTHR46532:SF11">
    <property type="entry name" value="DYNEIN AXONEMAL HEAVY CHAIN 12"/>
    <property type="match status" value="1"/>
</dbReference>
<dbReference type="GO" id="GO:0007018">
    <property type="term" value="P:microtubule-based movement"/>
    <property type="evidence" value="ECO:0007669"/>
    <property type="project" value="InterPro"/>
</dbReference>
<dbReference type="Proteomes" id="UP000518266">
    <property type="component" value="Unassembled WGS sequence"/>
</dbReference>
<dbReference type="InterPro" id="IPR043160">
    <property type="entry name" value="Dynein_C_barrel"/>
</dbReference>
<dbReference type="OrthoDB" id="10251809at2759"/>
<dbReference type="GO" id="GO:0051959">
    <property type="term" value="F:dynein light intermediate chain binding"/>
    <property type="evidence" value="ECO:0007669"/>
    <property type="project" value="InterPro"/>
</dbReference>
<dbReference type="PANTHER" id="PTHR46532">
    <property type="entry name" value="MALE FERTILITY FACTOR KL5"/>
    <property type="match status" value="1"/>
</dbReference>
<dbReference type="Gene3D" id="3.10.490.20">
    <property type="match status" value="1"/>
</dbReference>
<gene>
    <name evidence="3" type="ORF">F7725_021377</name>
</gene>
<evidence type="ECO:0000259" key="2">
    <source>
        <dbReference type="Pfam" id="PF18199"/>
    </source>
</evidence>
<protein>
    <recommendedName>
        <fullName evidence="2">Dynein heavy chain C-terminal domain-containing protein</fullName>
    </recommendedName>
</protein>
<dbReference type="GO" id="GO:0045505">
    <property type="term" value="F:dynein intermediate chain binding"/>
    <property type="evidence" value="ECO:0007669"/>
    <property type="project" value="InterPro"/>
</dbReference>
<comment type="caution">
    <text evidence="3">The sequence shown here is derived from an EMBL/GenBank/DDBJ whole genome shotgun (WGS) entry which is preliminary data.</text>
</comment>
<dbReference type="EMBL" id="JAAKFY010000003">
    <property type="protein sequence ID" value="KAF3858978.1"/>
    <property type="molecule type" value="Genomic_DNA"/>
</dbReference>
<dbReference type="Pfam" id="PF18199">
    <property type="entry name" value="Dynein_C"/>
    <property type="match status" value="2"/>
</dbReference>
<evidence type="ECO:0000313" key="3">
    <source>
        <dbReference type="EMBL" id="KAF3858978.1"/>
    </source>
</evidence>
<feature type="domain" description="Dynein heavy chain C-terminal" evidence="2">
    <location>
        <begin position="1"/>
        <end position="81"/>
    </location>
</feature>
<dbReference type="Gene3D" id="1.20.1270.280">
    <property type="match status" value="1"/>
</dbReference>
<dbReference type="InterPro" id="IPR041228">
    <property type="entry name" value="Dynein_C"/>
</dbReference>
<proteinExistence type="predicted"/>
<feature type="region of interest" description="Disordered" evidence="1">
    <location>
        <begin position="212"/>
        <end position="232"/>
    </location>
</feature>
<dbReference type="InterPro" id="IPR026983">
    <property type="entry name" value="DHC"/>
</dbReference>
<keyword evidence="4" id="KW-1185">Reference proteome</keyword>
<evidence type="ECO:0000313" key="4">
    <source>
        <dbReference type="Proteomes" id="UP000518266"/>
    </source>
</evidence>
<organism evidence="3 4">
    <name type="scientific">Dissostichus mawsoni</name>
    <name type="common">Antarctic cod</name>
    <dbReference type="NCBI Taxonomy" id="36200"/>
    <lineage>
        <taxon>Eukaryota</taxon>
        <taxon>Metazoa</taxon>
        <taxon>Chordata</taxon>
        <taxon>Craniata</taxon>
        <taxon>Vertebrata</taxon>
        <taxon>Euteleostomi</taxon>
        <taxon>Actinopterygii</taxon>
        <taxon>Neopterygii</taxon>
        <taxon>Teleostei</taxon>
        <taxon>Neoteleostei</taxon>
        <taxon>Acanthomorphata</taxon>
        <taxon>Eupercaria</taxon>
        <taxon>Perciformes</taxon>
        <taxon>Notothenioidei</taxon>
        <taxon>Nototheniidae</taxon>
        <taxon>Dissostichus</taxon>
    </lineage>
</organism>